<dbReference type="AlphaFoldDB" id="A0A0S4KTF8"/>
<keyword evidence="1" id="KW-1133">Transmembrane helix</keyword>
<reference evidence="4" key="1">
    <citation type="submission" date="2015-09" db="EMBL/GenBank/DDBJ databases">
        <authorList>
            <person name="Daims H."/>
        </authorList>
    </citation>
    <scope>NUCLEOTIDE SEQUENCE [LARGE SCALE GENOMIC DNA]</scope>
</reference>
<dbReference type="OrthoDB" id="290987at2"/>
<dbReference type="KEGG" id="nio:NITINOP_2345"/>
<evidence type="ECO:0000313" key="4">
    <source>
        <dbReference type="Proteomes" id="UP000066284"/>
    </source>
</evidence>
<keyword evidence="1" id="KW-0472">Membrane</keyword>
<name>A0A0S4KTF8_9BACT</name>
<keyword evidence="1" id="KW-0812">Transmembrane</keyword>
<dbReference type="InterPro" id="IPR012495">
    <property type="entry name" value="TadE-like_dom"/>
</dbReference>
<accession>A0A0S4KTF8</accession>
<feature type="domain" description="TadE-like" evidence="2">
    <location>
        <begin position="23"/>
        <end position="65"/>
    </location>
</feature>
<dbReference type="Pfam" id="PF07811">
    <property type="entry name" value="TadE"/>
    <property type="match status" value="1"/>
</dbReference>
<evidence type="ECO:0000256" key="1">
    <source>
        <dbReference type="SAM" id="Phobius"/>
    </source>
</evidence>
<dbReference type="STRING" id="1715989.NITINOP_2345"/>
<evidence type="ECO:0000259" key="2">
    <source>
        <dbReference type="Pfam" id="PF07811"/>
    </source>
</evidence>
<proteinExistence type="predicted"/>
<gene>
    <name evidence="3" type="ORF">NITINOP_2345</name>
</gene>
<evidence type="ECO:0000313" key="3">
    <source>
        <dbReference type="EMBL" id="CUQ67317.1"/>
    </source>
</evidence>
<feature type="transmembrane region" description="Helical" evidence="1">
    <location>
        <begin position="21"/>
        <end position="44"/>
    </location>
</feature>
<dbReference type="RefSeq" id="WP_062485552.1">
    <property type="nucleotide sequence ID" value="NZ_LN885086.1"/>
</dbReference>
<sequence length="288" mass="30833">MRRTINGRRHQRRWASISSNDHGGVLIEFALIALALYFLLALLLDVGRLIFTAQAVQEAARVAARELALAPLPGAMTFEAAMEDPMVRANLYDPSRLVIPVTDDASFQAALASLPVINKALLPLMIHETIDGVEYLRYPGAVLTDGSGGLTVGIPRVVSRDDEGRETIEWVAPIEEIRPDPADPASGPFSVASSGPERGLVAIRINYPFQAAMLVGFQGGTSPIVADDDGVVELNGLPPGQAPVALPGAVGVYGGPFGLGAHYNWGVVRRPFRKLLVAQAVFRREVLL</sequence>
<keyword evidence="4" id="KW-1185">Reference proteome</keyword>
<organism evidence="3 4">
    <name type="scientific">Candidatus Nitrospira inopinata</name>
    <dbReference type="NCBI Taxonomy" id="1715989"/>
    <lineage>
        <taxon>Bacteria</taxon>
        <taxon>Pseudomonadati</taxon>
        <taxon>Nitrospirota</taxon>
        <taxon>Nitrospiria</taxon>
        <taxon>Nitrospirales</taxon>
        <taxon>Nitrospiraceae</taxon>
        <taxon>Nitrospira</taxon>
    </lineage>
</organism>
<protein>
    <submittedName>
        <fullName evidence="3">Putative TadE family protein</fullName>
    </submittedName>
</protein>
<dbReference type="EMBL" id="LN885086">
    <property type="protein sequence ID" value="CUQ67317.1"/>
    <property type="molecule type" value="Genomic_DNA"/>
</dbReference>
<dbReference type="Proteomes" id="UP000066284">
    <property type="component" value="Chromosome 1"/>
</dbReference>